<gene>
    <name evidence="2" type="ORF">JOC77_001605</name>
</gene>
<keyword evidence="3" id="KW-1185">Reference proteome</keyword>
<evidence type="ECO:0000313" key="3">
    <source>
        <dbReference type="Proteomes" id="UP000823486"/>
    </source>
</evidence>
<protein>
    <submittedName>
        <fullName evidence="2">Na+-dependent transporter</fullName>
    </submittedName>
</protein>
<feature type="transmembrane region" description="Helical" evidence="1">
    <location>
        <begin position="40"/>
        <end position="63"/>
    </location>
</feature>
<name>A0ABS2QG96_9BACI</name>
<proteinExistence type="predicted"/>
<reference evidence="2 3" key="1">
    <citation type="submission" date="2021-01" db="EMBL/GenBank/DDBJ databases">
        <title>Genomic Encyclopedia of Type Strains, Phase IV (KMG-IV): sequencing the most valuable type-strain genomes for metagenomic binning, comparative biology and taxonomic classification.</title>
        <authorList>
            <person name="Goeker M."/>
        </authorList>
    </citation>
    <scope>NUCLEOTIDE SEQUENCE [LARGE SCALE GENOMIC DNA]</scope>
    <source>
        <strain evidence="2 3">DSM 105482</strain>
    </source>
</reference>
<feature type="transmembrane region" description="Helical" evidence="1">
    <location>
        <begin position="69"/>
        <end position="89"/>
    </location>
</feature>
<dbReference type="Gene3D" id="1.20.1530.20">
    <property type="match status" value="1"/>
</dbReference>
<dbReference type="Proteomes" id="UP000823486">
    <property type="component" value="Unassembled WGS sequence"/>
</dbReference>
<feature type="transmembrane region" description="Helical" evidence="1">
    <location>
        <begin position="6"/>
        <end position="28"/>
    </location>
</feature>
<organism evidence="2 3">
    <name type="scientific">Peribacillus deserti</name>
    <dbReference type="NCBI Taxonomy" id="673318"/>
    <lineage>
        <taxon>Bacteria</taxon>
        <taxon>Bacillati</taxon>
        <taxon>Bacillota</taxon>
        <taxon>Bacilli</taxon>
        <taxon>Bacillales</taxon>
        <taxon>Bacillaceae</taxon>
        <taxon>Peribacillus</taxon>
    </lineage>
</organism>
<accession>A0ABS2QG96</accession>
<keyword evidence="1" id="KW-0472">Membrane</keyword>
<evidence type="ECO:0000313" key="2">
    <source>
        <dbReference type="EMBL" id="MBM7692178.1"/>
    </source>
</evidence>
<keyword evidence="1" id="KW-1133">Transmembrane helix</keyword>
<dbReference type="InterPro" id="IPR038770">
    <property type="entry name" value="Na+/solute_symporter_sf"/>
</dbReference>
<comment type="caution">
    <text evidence="2">The sequence shown here is derived from an EMBL/GenBank/DDBJ whole genome shotgun (WGS) entry which is preliminary data.</text>
</comment>
<dbReference type="EMBL" id="JAFBFI010000005">
    <property type="protein sequence ID" value="MBM7692178.1"/>
    <property type="molecule type" value="Genomic_DNA"/>
</dbReference>
<dbReference type="RefSeq" id="WP_239558654.1">
    <property type="nucleotide sequence ID" value="NZ_JAFBFI010000005.1"/>
</dbReference>
<sequence length="103" mass="11422">MKEITWELAGVILLVFFLAGSGYALALIIGRLLWKDTSIVTTFVFVGGMRNIALGVIVATTYFPAKVAMPVVFGILFQQVLASLFSKVIEKHQVNYIAKYESY</sequence>
<evidence type="ECO:0000256" key="1">
    <source>
        <dbReference type="SAM" id="Phobius"/>
    </source>
</evidence>
<keyword evidence="1" id="KW-0812">Transmembrane</keyword>